<dbReference type="InterPro" id="IPR009832">
    <property type="entry name" value="DUF1397"/>
</dbReference>
<evidence type="ECO:0000313" key="1">
    <source>
        <dbReference type="EMBL" id="CAH1280001.1"/>
    </source>
</evidence>
<dbReference type="Proteomes" id="UP001153709">
    <property type="component" value="Chromosome 5"/>
</dbReference>
<organism evidence="1 2">
    <name type="scientific">Diabrotica balteata</name>
    <name type="common">Banded cucumber beetle</name>
    <dbReference type="NCBI Taxonomy" id="107213"/>
    <lineage>
        <taxon>Eukaryota</taxon>
        <taxon>Metazoa</taxon>
        <taxon>Ecdysozoa</taxon>
        <taxon>Arthropoda</taxon>
        <taxon>Hexapoda</taxon>
        <taxon>Insecta</taxon>
        <taxon>Pterygota</taxon>
        <taxon>Neoptera</taxon>
        <taxon>Endopterygota</taxon>
        <taxon>Coleoptera</taxon>
        <taxon>Polyphaga</taxon>
        <taxon>Cucujiformia</taxon>
        <taxon>Chrysomeloidea</taxon>
        <taxon>Chrysomelidae</taxon>
        <taxon>Galerucinae</taxon>
        <taxon>Diabroticina</taxon>
        <taxon>Diabroticites</taxon>
        <taxon>Diabrotica</taxon>
    </lineage>
</organism>
<dbReference type="OrthoDB" id="10329761at2759"/>
<accession>A0A9P0E336</accession>
<reference evidence="1" key="1">
    <citation type="submission" date="2022-01" db="EMBL/GenBank/DDBJ databases">
        <authorList>
            <person name="King R."/>
        </authorList>
    </citation>
    <scope>NUCLEOTIDE SEQUENCE</scope>
</reference>
<sequence>MQRLFFLTFYGIVHYYFLSYEAWNDECIKKKFPNNKNEVYEGCLNKSIQAYQFNQIIIFPLMPPGELLRLRCSGKPHFDDCIDVGNNDIKECLNSTQWEGLKVWKQIDKEISEQICQPGFIEYVANQTKGVSECEKNLSEAFNTCSKKIGNIDATSFDIFDIPKLRSYCKQLGVFDSCVNDSRPSKCEAIITNTISKVISSIRRNICDEAL</sequence>
<name>A0A9P0E336_DIABA</name>
<evidence type="ECO:0000313" key="2">
    <source>
        <dbReference type="Proteomes" id="UP001153709"/>
    </source>
</evidence>
<protein>
    <submittedName>
        <fullName evidence="1">Uncharacterized protein</fullName>
    </submittedName>
</protein>
<gene>
    <name evidence="1" type="ORF">DIABBA_LOCUS7962</name>
</gene>
<proteinExistence type="predicted"/>
<dbReference type="AlphaFoldDB" id="A0A9P0E336"/>
<dbReference type="Pfam" id="PF07165">
    <property type="entry name" value="DUF1397"/>
    <property type="match status" value="1"/>
</dbReference>
<dbReference type="EMBL" id="OU898280">
    <property type="protein sequence ID" value="CAH1280001.1"/>
    <property type="molecule type" value="Genomic_DNA"/>
</dbReference>
<keyword evidence="2" id="KW-1185">Reference proteome</keyword>